<dbReference type="EMBL" id="JBHSMG010000002">
    <property type="protein sequence ID" value="MFC5502531.1"/>
    <property type="molecule type" value="Genomic_DNA"/>
</dbReference>
<feature type="region of interest" description="Disordered" evidence="1">
    <location>
        <begin position="1"/>
        <end position="20"/>
    </location>
</feature>
<comment type="caution">
    <text evidence="2">The sequence shown here is derived from an EMBL/GenBank/DDBJ whole genome shotgun (WGS) entry which is preliminary data.</text>
</comment>
<name>A0ABW0NPN6_9MICO</name>
<evidence type="ECO:0008006" key="4">
    <source>
        <dbReference type="Google" id="ProtNLM"/>
    </source>
</evidence>
<keyword evidence="3" id="KW-1185">Reference proteome</keyword>
<evidence type="ECO:0000313" key="3">
    <source>
        <dbReference type="Proteomes" id="UP001596039"/>
    </source>
</evidence>
<evidence type="ECO:0000313" key="2">
    <source>
        <dbReference type="EMBL" id="MFC5502531.1"/>
    </source>
</evidence>
<gene>
    <name evidence="2" type="ORF">ACFPJ4_09800</name>
</gene>
<protein>
    <recommendedName>
        <fullName evidence="4">Ferritin-like domain-containing protein</fullName>
    </recommendedName>
</protein>
<dbReference type="Proteomes" id="UP001596039">
    <property type="component" value="Unassembled WGS sequence"/>
</dbReference>
<dbReference type="InterPro" id="IPR012348">
    <property type="entry name" value="RNR-like"/>
</dbReference>
<feature type="compositionally biased region" description="Polar residues" evidence="1">
    <location>
        <begin position="1"/>
        <end position="12"/>
    </location>
</feature>
<dbReference type="Gene3D" id="1.10.620.20">
    <property type="entry name" value="Ribonucleotide Reductase, subunit A"/>
    <property type="match status" value="1"/>
</dbReference>
<evidence type="ECO:0000256" key="1">
    <source>
        <dbReference type="SAM" id="MobiDB-lite"/>
    </source>
</evidence>
<sequence length="282" mass="30811">MYASDGMNTSRGPASESIDPGAGWFDVREFARTAHGSHRAELDLETIAGTPLGADSVRLIRTLRDLERSTMNRMRNLLVTATHKDARVTAFLTTWAFEKFWIADALDAVLDASGAPLASTEFEGPTRSSFAERAERRGPVRRAIVANFAGPQIVAAHVTTQLVDEWIAQAAYRKLAEMTAALGTIVEMIVDIKDRHIHFFTEEAQRRLASSSRARKLAARAIRQAVWPIGAVELPDKERSFFESIVFGSPEGAVEASRISSRLAALPGMARVAPTVAARLVP</sequence>
<organism evidence="2 3">
    <name type="scientific">Lysinimonas soli</name>
    <dbReference type="NCBI Taxonomy" id="1074233"/>
    <lineage>
        <taxon>Bacteria</taxon>
        <taxon>Bacillati</taxon>
        <taxon>Actinomycetota</taxon>
        <taxon>Actinomycetes</taxon>
        <taxon>Micrococcales</taxon>
        <taxon>Microbacteriaceae</taxon>
        <taxon>Lysinimonas</taxon>
    </lineage>
</organism>
<dbReference type="RefSeq" id="WP_386740223.1">
    <property type="nucleotide sequence ID" value="NZ_JBHSMG010000002.1"/>
</dbReference>
<accession>A0ABW0NPN6</accession>
<proteinExistence type="predicted"/>
<reference evidence="3" key="1">
    <citation type="journal article" date="2019" name="Int. J. Syst. Evol. Microbiol.">
        <title>The Global Catalogue of Microorganisms (GCM) 10K type strain sequencing project: providing services to taxonomists for standard genome sequencing and annotation.</title>
        <authorList>
            <consortium name="The Broad Institute Genomics Platform"/>
            <consortium name="The Broad Institute Genome Sequencing Center for Infectious Disease"/>
            <person name="Wu L."/>
            <person name="Ma J."/>
        </authorList>
    </citation>
    <scope>NUCLEOTIDE SEQUENCE [LARGE SCALE GENOMIC DNA]</scope>
    <source>
        <strain evidence="3">CGMCC 4.6997</strain>
    </source>
</reference>